<dbReference type="InParanoid" id="A0A3N7FGU5"/>
<keyword evidence="1" id="KW-0472">Membrane</keyword>
<evidence type="ECO:0000313" key="2">
    <source>
        <dbReference type="EMBL" id="RQO95307.1"/>
    </source>
</evidence>
<organism evidence="2">
    <name type="scientific">Populus trichocarpa</name>
    <name type="common">Western balsam poplar</name>
    <name type="synonym">Populus balsamifera subsp. trichocarpa</name>
    <dbReference type="NCBI Taxonomy" id="3694"/>
    <lineage>
        <taxon>Eukaryota</taxon>
        <taxon>Viridiplantae</taxon>
        <taxon>Streptophyta</taxon>
        <taxon>Embryophyta</taxon>
        <taxon>Tracheophyta</taxon>
        <taxon>Spermatophyta</taxon>
        <taxon>Magnoliopsida</taxon>
        <taxon>eudicotyledons</taxon>
        <taxon>Gunneridae</taxon>
        <taxon>Pentapetalae</taxon>
        <taxon>rosids</taxon>
        <taxon>fabids</taxon>
        <taxon>Malpighiales</taxon>
        <taxon>Salicaceae</taxon>
        <taxon>Saliceae</taxon>
        <taxon>Populus</taxon>
    </lineage>
</organism>
<protein>
    <submittedName>
        <fullName evidence="2">Uncharacterized protein</fullName>
    </submittedName>
</protein>
<sequence length="76" mass="8437">MFDLGDELPVEGYRIPWLIWIQELVLVLLIILLFCFSFFLSDLSDTTTSSASASPSAVACVGVFMPLNSHLDKQTL</sequence>
<accession>A0A3N7FGU5</accession>
<keyword evidence="1" id="KW-1133">Transmembrane helix</keyword>
<keyword evidence="1" id="KW-0812">Transmembrane</keyword>
<evidence type="ECO:0000256" key="1">
    <source>
        <dbReference type="SAM" id="Phobius"/>
    </source>
</evidence>
<dbReference type="EMBL" id="KZ623864">
    <property type="protein sequence ID" value="RQO95307.1"/>
    <property type="molecule type" value="Genomic_DNA"/>
</dbReference>
<dbReference type="AlphaFoldDB" id="A0A3N7FGU5"/>
<reference evidence="2" key="1">
    <citation type="journal article" date="2006" name="Science">
        <title>The genome of black cottonwood, Populus trichocarpa (Torr. &amp; Gray).</title>
        <authorList>
            <person name="Tuskan G.A."/>
            <person name="Difazio S."/>
            <person name="Jansson S."/>
            <person name="Bohlmann J."/>
            <person name="Grigoriev I."/>
            <person name="Hellsten U."/>
            <person name="Putnam N."/>
            <person name="Ralph S."/>
            <person name="Rombauts S."/>
            <person name="Salamov A."/>
            <person name="Schein J."/>
            <person name="Sterck L."/>
            <person name="Aerts A."/>
            <person name="Bhalerao R.R."/>
            <person name="Bhalerao R.P."/>
            <person name="Blaudez D."/>
            <person name="Boerjan W."/>
            <person name="Brun A."/>
            <person name="Brunner A."/>
            <person name="Busov V."/>
            <person name="Campbell M."/>
            <person name="Carlson J."/>
            <person name="Chalot M."/>
            <person name="Chapman J."/>
            <person name="Chen G.L."/>
            <person name="Cooper D."/>
            <person name="Coutinho P.M."/>
            <person name="Couturier J."/>
            <person name="Covert S."/>
            <person name="Cronk Q."/>
            <person name="Cunningham R."/>
            <person name="Davis J."/>
            <person name="Degroeve S."/>
            <person name="Dejardin A."/>
            <person name="Depamphilis C."/>
            <person name="Detter J."/>
            <person name="Dirks B."/>
            <person name="Dubchak I."/>
            <person name="Duplessis S."/>
            <person name="Ehlting J."/>
            <person name="Ellis B."/>
            <person name="Gendler K."/>
            <person name="Goodstein D."/>
            <person name="Gribskov M."/>
            <person name="Grimwood J."/>
            <person name="Groover A."/>
            <person name="Gunter L."/>
            <person name="Hamberger B."/>
            <person name="Heinze B."/>
            <person name="Helariutta Y."/>
            <person name="Henrissat B."/>
            <person name="Holligan D."/>
            <person name="Holt R."/>
            <person name="Huang W."/>
            <person name="Islam-Faridi N."/>
            <person name="Jones S."/>
            <person name="Jones-Rhoades M."/>
            <person name="Jorgensen R."/>
            <person name="Joshi C."/>
            <person name="Kangasjarvi J."/>
            <person name="Karlsson J."/>
            <person name="Kelleher C."/>
            <person name="Kirkpatrick R."/>
            <person name="Kirst M."/>
            <person name="Kohler A."/>
            <person name="Kalluri U."/>
            <person name="Larimer F."/>
            <person name="Leebens-Mack J."/>
            <person name="Leple J.C."/>
            <person name="Locascio P."/>
            <person name="Lou Y."/>
            <person name="Lucas S."/>
            <person name="Martin F."/>
            <person name="Montanini B."/>
            <person name="Napoli C."/>
            <person name="Nelson D.R."/>
            <person name="Nelson C."/>
            <person name="Nieminen K."/>
            <person name="Nilsson O."/>
            <person name="Pereda V."/>
            <person name="Peter G."/>
            <person name="Philippe R."/>
            <person name="Pilate G."/>
            <person name="Poliakov A."/>
            <person name="Razumovskaya J."/>
            <person name="Richardson P."/>
            <person name="Rinaldi C."/>
            <person name="Ritland K."/>
            <person name="Rouze P."/>
            <person name="Ryaboy D."/>
            <person name="Schmutz J."/>
            <person name="Schrader J."/>
            <person name="Segerman B."/>
            <person name="Shin H."/>
            <person name="Siddiqui A."/>
            <person name="Sterky F."/>
            <person name="Terry A."/>
            <person name="Tsai C.J."/>
            <person name="Uberbacher E."/>
            <person name="Unneberg P."/>
            <person name="Vahala J."/>
            <person name="Wall K."/>
            <person name="Wessler S."/>
            <person name="Yang G."/>
            <person name="Yin T."/>
            <person name="Douglas C."/>
            <person name="Marra M."/>
            <person name="Sandberg G."/>
            <person name="Van de Peer Y."/>
            <person name="Rokhsar D."/>
        </authorList>
    </citation>
    <scope>NUCLEOTIDE SEQUENCE [LARGE SCALE GENOMIC DNA]</scope>
    <source>
        <strain evidence="2">Nisqually-1</strain>
    </source>
</reference>
<feature type="transmembrane region" description="Helical" evidence="1">
    <location>
        <begin position="20"/>
        <end position="40"/>
    </location>
</feature>
<proteinExistence type="predicted"/>
<name>A0A3N7FGU5_POPTR</name>
<gene>
    <name evidence="2" type="ORF">POPTR_T175801</name>
</gene>
<reference evidence="2" key="2">
    <citation type="submission" date="2017-07" db="EMBL/GenBank/DDBJ databases">
        <title>WGS assembly of Populus trichocarpa.</title>
        <authorList>
            <person name="Tuskan G."/>
            <person name="Difazio S."/>
            <person name="Jansson S."/>
            <person name="Bohlmann J."/>
            <person name="Grigoriev I."/>
            <person name="Hellsten U."/>
            <person name="Putnam N."/>
            <person name="Ralph S."/>
            <person name="Rombauts S."/>
            <person name="Salamov A."/>
            <person name="Schein J."/>
            <person name="Sterck L."/>
            <person name="Aerts A."/>
            <person name="Bhalerao R."/>
            <person name="Bhalerao R."/>
            <person name="Blaudez D."/>
            <person name="Boerjan W."/>
            <person name="Brun A."/>
            <person name="Brunner A."/>
            <person name="Busov V."/>
            <person name="Campbell M."/>
            <person name="Carlson J."/>
            <person name="Chalot M."/>
            <person name="Chapman J."/>
            <person name="Chen G."/>
            <person name="Cooper D."/>
            <person name="Coutinho P."/>
            <person name="Couturier J."/>
            <person name="Covert S."/>
            <person name="Cronk Q."/>
            <person name="Cunningham R."/>
            <person name="Davis J."/>
            <person name="Degroeve S."/>
            <person name="Dejardin A."/>
            <person name="Depamphilis C."/>
            <person name="Detter J."/>
            <person name="Dirks B."/>
            <person name="Dubchak I."/>
            <person name="Duplessis S."/>
            <person name="Ehlting J."/>
            <person name="Ellis B."/>
            <person name="Gendler K."/>
            <person name="Goodstein D."/>
            <person name="Gribskov M."/>
            <person name="Grimwood J."/>
            <person name="Groover A."/>
            <person name="Gunter L."/>
            <person name="Hamberger B."/>
            <person name="Heinze B."/>
            <person name="Helariutta Y."/>
            <person name="Henrissat B."/>
            <person name="Holligan D."/>
            <person name="Holt R."/>
            <person name="Huang W."/>
            <person name="Islam-Faridi N."/>
            <person name="Jones S."/>
            <person name="Jones-Rhoades M."/>
            <person name="Jorgensen R."/>
            <person name="Joshi C."/>
            <person name="Kangasjarvi J."/>
            <person name="Karlsson J."/>
            <person name="Kelleher C."/>
            <person name="Kirkpatrick R."/>
            <person name="Kirst M."/>
            <person name="Kohler A."/>
            <person name="Kalluri U."/>
            <person name="Larimer F."/>
            <person name="Leebens-Mack J."/>
            <person name="Leple J."/>
            <person name="Locascio P."/>
            <person name="Lou Y."/>
            <person name="Lucas S."/>
            <person name="Martin F."/>
            <person name="Montanini B."/>
            <person name="Napoli C."/>
            <person name="Nelson D."/>
            <person name="Nelson C."/>
            <person name="Nieminen K."/>
            <person name="Nilsson O."/>
            <person name="Pereda V."/>
            <person name="Peter G."/>
            <person name="Philippe R."/>
            <person name="Pilate G."/>
            <person name="Poliakov A."/>
            <person name="Razumovskaya J."/>
            <person name="Richardson P."/>
            <person name="Rinaldi C."/>
            <person name="Ritland K."/>
            <person name="Rouze P."/>
            <person name="Ryaboy D."/>
            <person name="Schmutz J."/>
            <person name="Schrader J."/>
            <person name="Segerman B."/>
            <person name="Shin H."/>
            <person name="Siddiqui A."/>
            <person name="Sterky F."/>
            <person name="Terry A."/>
            <person name="Tsai C."/>
            <person name="Uberbacher E."/>
            <person name="Unneberg P."/>
            <person name="Vahala J."/>
            <person name="Wall K."/>
            <person name="Wessler S."/>
            <person name="Yang G."/>
            <person name="Yin T."/>
            <person name="Douglas C."/>
            <person name="Marra M."/>
            <person name="Sandberg G."/>
            <person name="Van De Peer Y."/>
            <person name="Rokhsar D."/>
        </authorList>
    </citation>
    <scope>NUCLEOTIDE SEQUENCE</scope>
    <source>
        <strain evidence="2">Nisqually-1</strain>
    </source>
</reference>